<accession>A0A9D9IAX0</accession>
<evidence type="ECO:0000313" key="10">
    <source>
        <dbReference type="Proteomes" id="UP000810292"/>
    </source>
</evidence>
<dbReference type="Gene3D" id="2.40.30.30">
    <property type="entry name" value="Riboflavin kinase-like"/>
    <property type="match status" value="1"/>
</dbReference>
<evidence type="ECO:0000256" key="2">
    <source>
        <dbReference type="ARBA" id="ARBA00022630"/>
    </source>
</evidence>
<evidence type="ECO:0000256" key="4">
    <source>
        <dbReference type="ARBA" id="ARBA00022679"/>
    </source>
</evidence>
<protein>
    <recommendedName>
        <fullName evidence="1">riboflavin kinase</fullName>
        <ecNumber evidence="1">2.7.1.26</ecNumber>
    </recommendedName>
</protein>
<dbReference type="AlphaFoldDB" id="A0A9D9IAX0"/>
<dbReference type="GO" id="GO:0005524">
    <property type="term" value="F:ATP binding"/>
    <property type="evidence" value="ECO:0007669"/>
    <property type="project" value="UniProtKB-KW"/>
</dbReference>
<keyword evidence="9" id="KW-0418">Kinase</keyword>
<dbReference type="SMART" id="SM00904">
    <property type="entry name" value="Flavokinase"/>
    <property type="match status" value="1"/>
</dbReference>
<evidence type="ECO:0000259" key="8">
    <source>
        <dbReference type="SMART" id="SM00904"/>
    </source>
</evidence>
<comment type="catalytic activity">
    <reaction evidence="7">
        <text>riboflavin + ATP = FMN + ADP + H(+)</text>
        <dbReference type="Rhea" id="RHEA:14357"/>
        <dbReference type="ChEBI" id="CHEBI:15378"/>
        <dbReference type="ChEBI" id="CHEBI:30616"/>
        <dbReference type="ChEBI" id="CHEBI:57986"/>
        <dbReference type="ChEBI" id="CHEBI:58210"/>
        <dbReference type="ChEBI" id="CHEBI:456216"/>
        <dbReference type="EC" id="2.7.1.26"/>
    </reaction>
</comment>
<dbReference type="Pfam" id="PF01687">
    <property type="entry name" value="Flavokinase"/>
    <property type="match status" value="1"/>
</dbReference>
<keyword evidence="6" id="KW-0067">ATP-binding</keyword>
<comment type="caution">
    <text evidence="9">The sequence shown here is derived from an EMBL/GenBank/DDBJ whole genome shotgun (WGS) entry which is preliminary data.</text>
</comment>
<feature type="domain" description="Riboflavin kinase" evidence="8">
    <location>
        <begin position="9"/>
        <end position="128"/>
    </location>
</feature>
<dbReference type="PANTHER" id="PTHR22749">
    <property type="entry name" value="RIBOFLAVIN KINASE/FMN ADENYLYLTRANSFERASE"/>
    <property type="match status" value="1"/>
</dbReference>
<proteinExistence type="predicted"/>
<gene>
    <name evidence="9" type="ORF">IAA72_05585</name>
</gene>
<name>A0A9D9IAX0_9SPIO</name>
<keyword evidence="3" id="KW-0288">FMN</keyword>
<evidence type="ECO:0000256" key="5">
    <source>
        <dbReference type="ARBA" id="ARBA00022741"/>
    </source>
</evidence>
<reference evidence="9" key="1">
    <citation type="submission" date="2020-10" db="EMBL/GenBank/DDBJ databases">
        <authorList>
            <person name="Gilroy R."/>
        </authorList>
    </citation>
    <scope>NUCLEOTIDE SEQUENCE</scope>
    <source>
        <strain evidence="9">14700</strain>
    </source>
</reference>
<reference evidence="9" key="2">
    <citation type="journal article" date="2021" name="PeerJ">
        <title>Extensive microbial diversity within the chicken gut microbiome revealed by metagenomics and culture.</title>
        <authorList>
            <person name="Gilroy R."/>
            <person name="Ravi A."/>
            <person name="Getino M."/>
            <person name="Pursley I."/>
            <person name="Horton D.L."/>
            <person name="Alikhan N.F."/>
            <person name="Baker D."/>
            <person name="Gharbi K."/>
            <person name="Hall N."/>
            <person name="Watson M."/>
            <person name="Adriaenssens E.M."/>
            <person name="Foster-Nyarko E."/>
            <person name="Jarju S."/>
            <person name="Secka A."/>
            <person name="Antonio M."/>
            <person name="Oren A."/>
            <person name="Chaudhuri R.R."/>
            <person name="La Ragione R."/>
            <person name="Hildebrand F."/>
            <person name="Pallen M.J."/>
        </authorList>
    </citation>
    <scope>NUCLEOTIDE SEQUENCE</scope>
    <source>
        <strain evidence="9">14700</strain>
    </source>
</reference>
<sequence length="128" mass="14552">MTSDNPISVLRGVIVHGKGKGRTVGMPTANLRPERGMEIPGEGVYASIVNIRDGEYIGVTNIGRRPTVDNEEKITIETNILDFDRDIYGEYMTLRIMSYLRPIRKMNSLEEVKEQVEKDKMKAIRLLK</sequence>
<dbReference type="SUPFAM" id="SSF82114">
    <property type="entry name" value="Riboflavin kinase-like"/>
    <property type="match status" value="1"/>
</dbReference>
<keyword evidence="5" id="KW-0547">Nucleotide-binding</keyword>
<organism evidence="9 10">
    <name type="scientific">Candidatus Ornithospirochaeta stercoravium</name>
    <dbReference type="NCBI Taxonomy" id="2840897"/>
    <lineage>
        <taxon>Bacteria</taxon>
        <taxon>Pseudomonadati</taxon>
        <taxon>Spirochaetota</taxon>
        <taxon>Spirochaetia</taxon>
        <taxon>Spirochaetales</taxon>
        <taxon>Spirochaetaceae</taxon>
        <taxon>Spirochaetaceae incertae sedis</taxon>
        <taxon>Candidatus Ornithospirochaeta</taxon>
    </lineage>
</organism>
<dbReference type="EC" id="2.7.1.26" evidence="1"/>
<dbReference type="InterPro" id="IPR023468">
    <property type="entry name" value="Riboflavin_kinase"/>
</dbReference>
<dbReference type="GO" id="GO:0008531">
    <property type="term" value="F:riboflavin kinase activity"/>
    <property type="evidence" value="ECO:0007669"/>
    <property type="project" value="UniProtKB-EC"/>
</dbReference>
<evidence type="ECO:0000313" key="9">
    <source>
        <dbReference type="EMBL" id="MBO8469237.1"/>
    </source>
</evidence>
<evidence type="ECO:0000256" key="3">
    <source>
        <dbReference type="ARBA" id="ARBA00022643"/>
    </source>
</evidence>
<evidence type="ECO:0000256" key="6">
    <source>
        <dbReference type="ARBA" id="ARBA00022840"/>
    </source>
</evidence>
<dbReference type="EMBL" id="JADIMF010000085">
    <property type="protein sequence ID" value="MBO8469237.1"/>
    <property type="molecule type" value="Genomic_DNA"/>
</dbReference>
<dbReference type="PANTHER" id="PTHR22749:SF6">
    <property type="entry name" value="RIBOFLAVIN KINASE"/>
    <property type="match status" value="1"/>
</dbReference>
<evidence type="ECO:0000256" key="1">
    <source>
        <dbReference type="ARBA" id="ARBA00012105"/>
    </source>
</evidence>
<dbReference type="Proteomes" id="UP000810292">
    <property type="component" value="Unassembled WGS sequence"/>
</dbReference>
<dbReference type="InterPro" id="IPR023465">
    <property type="entry name" value="Riboflavin_kinase_dom_sf"/>
</dbReference>
<dbReference type="GO" id="GO:0009231">
    <property type="term" value="P:riboflavin biosynthetic process"/>
    <property type="evidence" value="ECO:0007669"/>
    <property type="project" value="InterPro"/>
</dbReference>
<dbReference type="InterPro" id="IPR015865">
    <property type="entry name" value="Riboflavin_kinase_bac/euk"/>
</dbReference>
<evidence type="ECO:0000256" key="7">
    <source>
        <dbReference type="ARBA" id="ARBA00047880"/>
    </source>
</evidence>
<keyword evidence="2" id="KW-0285">Flavoprotein</keyword>
<dbReference type="GO" id="GO:0009398">
    <property type="term" value="P:FMN biosynthetic process"/>
    <property type="evidence" value="ECO:0007669"/>
    <property type="project" value="TreeGrafter"/>
</dbReference>
<keyword evidence="4" id="KW-0808">Transferase</keyword>